<dbReference type="PANTHER" id="PTHR43800:SF1">
    <property type="entry name" value="PEPTIDYL-LYSINE N-ACETYLTRANSFERASE YJAB"/>
    <property type="match status" value="1"/>
</dbReference>
<evidence type="ECO:0000256" key="2">
    <source>
        <dbReference type="ARBA" id="ARBA00023315"/>
    </source>
</evidence>
<reference evidence="4" key="1">
    <citation type="submission" date="2023-01" db="EMBL/GenBank/DDBJ databases">
        <title>Comparative Genomic Analysis of the Clinically-Derived Winkia Strain NY0527 Provides Evidence into the Taxonomic Reassignment of Winkia neuii and Characterizes Their Virulence Traits.</title>
        <authorList>
            <person name="Cai X."/>
            <person name="Peng Y."/>
            <person name="Li M."/>
            <person name="Qiu Y."/>
            <person name="Wang Y."/>
            <person name="Xu L."/>
            <person name="Hou Q."/>
        </authorList>
    </citation>
    <scope>NUCLEOTIDE SEQUENCE</scope>
    <source>
        <strain evidence="4">NY0527</strain>
    </source>
</reference>
<dbReference type="RefSeq" id="WP_040314868.1">
    <property type="nucleotide sequence ID" value="NZ_CP116394.1"/>
</dbReference>
<dbReference type="GO" id="GO:0016747">
    <property type="term" value="F:acyltransferase activity, transferring groups other than amino-acyl groups"/>
    <property type="evidence" value="ECO:0007669"/>
    <property type="project" value="InterPro"/>
</dbReference>
<dbReference type="PROSITE" id="PS51186">
    <property type="entry name" value="GNAT"/>
    <property type="match status" value="1"/>
</dbReference>
<evidence type="ECO:0000313" key="5">
    <source>
        <dbReference type="Proteomes" id="UP001211044"/>
    </source>
</evidence>
<name>A0AB38XRG8_9ACTO</name>
<sequence>MEEVAVVQVPAAERTEELIAELTEVWESSVRASHLFLTEADITQIRLVLPQAFTALEHLVLATSLDGRVVGFMGVQGNRLEMLFLAAPARGKGIGTRLLKLAMADFGVTELTVNEQNPDASRFYCHHGFRVYKRSELDEDGRPFPLLYMRYCGEGKQTS</sequence>
<dbReference type="InterPro" id="IPR000182">
    <property type="entry name" value="GNAT_dom"/>
</dbReference>
<evidence type="ECO:0000313" key="4">
    <source>
        <dbReference type="EMBL" id="WCE46641.1"/>
    </source>
</evidence>
<dbReference type="Gene3D" id="3.40.630.30">
    <property type="match status" value="1"/>
</dbReference>
<dbReference type="AlphaFoldDB" id="A0AB38XRG8"/>
<feature type="domain" description="N-acetyltransferase" evidence="3">
    <location>
        <begin position="20"/>
        <end position="153"/>
    </location>
</feature>
<evidence type="ECO:0000256" key="1">
    <source>
        <dbReference type="ARBA" id="ARBA00022679"/>
    </source>
</evidence>
<dbReference type="InterPro" id="IPR016181">
    <property type="entry name" value="Acyl_CoA_acyltransferase"/>
</dbReference>
<dbReference type="KEGG" id="wne:PIG85_03060"/>
<gene>
    <name evidence="4" type="ORF">PIG85_03060</name>
</gene>
<dbReference type="Pfam" id="PF13673">
    <property type="entry name" value="Acetyltransf_10"/>
    <property type="match status" value="1"/>
</dbReference>
<protein>
    <submittedName>
        <fullName evidence="4">GNAT family N-acetyltransferase</fullName>
        <ecNumber evidence="4">2.3.1.-</ecNumber>
    </submittedName>
</protein>
<dbReference type="PANTHER" id="PTHR43800">
    <property type="entry name" value="PEPTIDYL-LYSINE N-ACETYLTRANSFERASE YJAB"/>
    <property type="match status" value="1"/>
</dbReference>
<dbReference type="EMBL" id="CP116394">
    <property type="protein sequence ID" value="WCE46641.1"/>
    <property type="molecule type" value="Genomic_DNA"/>
</dbReference>
<keyword evidence="2 4" id="KW-0012">Acyltransferase</keyword>
<organism evidence="4 5">
    <name type="scientific">Winkia neuii subsp. anitrata</name>
    <dbReference type="NCBI Taxonomy" id="29318"/>
    <lineage>
        <taxon>Bacteria</taxon>
        <taxon>Bacillati</taxon>
        <taxon>Actinomycetota</taxon>
        <taxon>Actinomycetes</taxon>
        <taxon>Actinomycetales</taxon>
        <taxon>Actinomycetaceae</taxon>
        <taxon>Winkia</taxon>
    </lineage>
</organism>
<dbReference type="SUPFAM" id="SSF55729">
    <property type="entry name" value="Acyl-CoA N-acyltransferases (Nat)"/>
    <property type="match status" value="1"/>
</dbReference>
<proteinExistence type="predicted"/>
<dbReference type="EC" id="2.3.1.-" evidence="4"/>
<dbReference type="Proteomes" id="UP001211044">
    <property type="component" value="Chromosome"/>
</dbReference>
<accession>A0AB38XRG8</accession>
<evidence type="ECO:0000259" key="3">
    <source>
        <dbReference type="PROSITE" id="PS51186"/>
    </source>
</evidence>
<keyword evidence="1 4" id="KW-0808">Transferase</keyword>
<dbReference type="CDD" id="cd04301">
    <property type="entry name" value="NAT_SF"/>
    <property type="match status" value="1"/>
</dbReference>